<comment type="caution">
    <text evidence="2">The sequence shown here is derived from an EMBL/GenBank/DDBJ whole genome shotgun (WGS) entry which is preliminary data.</text>
</comment>
<evidence type="ECO:0000313" key="2">
    <source>
        <dbReference type="EMBL" id="KAG6457620.1"/>
    </source>
</evidence>
<gene>
    <name evidence="2" type="ORF">O3G_MSEX010389</name>
</gene>
<proteinExistence type="predicted"/>
<name>A0A921ZH66_MANSE</name>
<protein>
    <recommendedName>
        <fullName evidence="4">Ubiquitin carboxyl-terminal hydrolase CYLD</fullName>
    </recommendedName>
</protein>
<evidence type="ECO:0008006" key="4">
    <source>
        <dbReference type="Google" id="ProtNLM"/>
    </source>
</evidence>
<accession>A0A921ZH66</accession>
<reference evidence="2" key="2">
    <citation type="submission" date="2020-12" db="EMBL/GenBank/DDBJ databases">
        <authorList>
            <person name="Kanost M."/>
        </authorList>
    </citation>
    <scope>NUCLEOTIDE SEQUENCE</scope>
</reference>
<dbReference type="Proteomes" id="UP000791440">
    <property type="component" value="Unassembled WGS sequence"/>
</dbReference>
<dbReference type="EMBL" id="JH668551">
    <property type="protein sequence ID" value="KAG6457620.1"/>
    <property type="molecule type" value="Genomic_DNA"/>
</dbReference>
<keyword evidence="1" id="KW-0963">Cytoplasm</keyword>
<evidence type="ECO:0000256" key="1">
    <source>
        <dbReference type="ARBA" id="ARBA00022490"/>
    </source>
</evidence>
<dbReference type="AlphaFoldDB" id="A0A921ZH66"/>
<reference evidence="2" key="1">
    <citation type="journal article" date="2016" name="Insect Biochem. Mol. Biol.">
        <title>Multifaceted biological insights from a draft genome sequence of the tobacco hornworm moth, Manduca sexta.</title>
        <authorList>
            <person name="Kanost M.R."/>
            <person name="Arrese E.L."/>
            <person name="Cao X."/>
            <person name="Chen Y.R."/>
            <person name="Chellapilla S."/>
            <person name="Goldsmith M.R."/>
            <person name="Grosse-Wilde E."/>
            <person name="Heckel D.G."/>
            <person name="Herndon N."/>
            <person name="Jiang H."/>
            <person name="Papanicolaou A."/>
            <person name="Qu J."/>
            <person name="Soulages J.L."/>
            <person name="Vogel H."/>
            <person name="Walters J."/>
            <person name="Waterhouse R.M."/>
            <person name="Ahn S.J."/>
            <person name="Almeida F.C."/>
            <person name="An C."/>
            <person name="Aqrawi P."/>
            <person name="Bretschneider A."/>
            <person name="Bryant W.B."/>
            <person name="Bucks S."/>
            <person name="Chao H."/>
            <person name="Chevignon G."/>
            <person name="Christen J.M."/>
            <person name="Clarke D.F."/>
            <person name="Dittmer N.T."/>
            <person name="Ferguson L.C.F."/>
            <person name="Garavelou S."/>
            <person name="Gordon K.H.J."/>
            <person name="Gunaratna R.T."/>
            <person name="Han Y."/>
            <person name="Hauser F."/>
            <person name="He Y."/>
            <person name="Heidel-Fischer H."/>
            <person name="Hirsh A."/>
            <person name="Hu Y."/>
            <person name="Jiang H."/>
            <person name="Kalra D."/>
            <person name="Klinner C."/>
            <person name="Konig C."/>
            <person name="Kovar C."/>
            <person name="Kroll A.R."/>
            <person name="Kuwar S.S."/>
            <person name="Lee S.L."/>
            <person name="Lehman R."/>
            <person name="Li K."/>
            <person name="Li Z."/>
            <person name="Liang H."/>
            <person name="Lovelace S."/>
            <person name="Lu Z."/>
            <person name="Mansfield J.H."/>
            <person name="McCulloch K.J."/>
            <person name="Mathew T."/>
            <person name="Morton B."/>
            <person name="Muzny D.M."/>
            <person name="Neunemann D."/>
            <person name="Ongeri F."/>
            <person name="Pauchet Y."/>
            <person name="Pu L.L."/>
            <person name="Pyrousis I."/>
            <person name="Rao X.J."/>
            <person name="Redding A."/>
            <person name="Roesel C."/>
            <person name="Sanchez-Gracia A."/>
            <person name="Schaack S."/>
            <person name="Shukla A."/>
            <person name="Tetreau G."/>
            <person name="Wang Y."/>
            <person name="Xiong G.H."/>
            <person name="Traut W."/>
            <person name="Walsh T.K."/>
            <person name="Worley K.C."/>
            <person name="Wu D."/>
            <person name="Wu W."/>
            <person name="Wu Y.Q."/>
            <person name="Zhang X."/>
            <person name="Zou Z."/>
            <person name="Zucker H."/>
            <person name="Briscoe A.D."/>
            <person name="Burmester T."/>
            <person name="Clem R.J."/>
            <person name="Feyereisen R."/>
            <person name="Grimmelikhuijzen C.J.P."/>
            <person name="Hamodrakas S.J."/>
            <person name="Hansson B.S."/>
            <person name="Huguet E."/>
            <person name="Jermiin L.S."/>
            <person name="Lan Q."/>
            <person name="Lehman H.K."/>
            <person name="Lorenzen M."/>
            <person name="Merzendorfer H."/>
            <person name="Michalopoulos I."/>
            <person name="Morton D.B."/>
            <person name="Muthukrishnan S."/>
            <person name="Oakeshott J.G."/>
            <person name="Palmer W."/>
            <person name="Park Y."/>
            <person name="Passarelli A.L."/>
            <person name="Rozas J."/>
            <person name="Schwartz L.M."/>
            <person name="Smith W."/>
            <person name="Southgate A."/>
            <person name="Vilcinskas A."/>
            <person name="Vogt R."/>
            <person name="Wang P."/>
            <person name="Werren J."/>
            <person name="Yu X.Q."/>
            <person name="Zhou J.J."/>
            <person name="Brown S.J."/>
            <person name="Scherer S.E."/>
            <person name="Richards S."/>
            <person name="Blissard G.W."/>
        </authorList>
    </citation>
    <scope>NUCLEOTIDE SEQUENCE</scope>
</reference>
<dbReference type="PANTHER" id="PTHR11830">
    <property type="entry name" value="40S RIBOSOMAL PROTEIN S3A"/>
    <property type="match status" value="1"/>
</dbReference>
<evidence type="ECO:0000313" key="3">
    <source>
        <dbReference type="Proteomes" id="UP000791440"/>
    </source>
</evidence>
<organism evidence="2 3">
    <name type="scientific">Manduca sexta</name>
    <name type="common">Tobacco hawkmoth</name>
    <name type="synonym">Tobacco hornworm</name>
    <dbReference type="NCBI Taxonomy" id="7130"/>
    <lineage>
        <taxon>Eukaryota</taxon>
        <taxon>Metazoa</taxon>
        <taxon>Ecdysozoa</taxon>
        <taxon>Arthropoda</taxon>
        <taxon>Hexapoda</taxon>
        <taxon>Insecta</taxon>
        <taxon>Pterygota</taxon>
        <taxon>Neoptera</taxon>
        <taxon>Endopterygota</taxon>
        <taxon>Lepidoptera</taxon>
        <taxon>Glossata</taxon>
        <taxon>Ditrysia</taxon>
        <taxon>Bombycoidea</taxon>
        <taxon>Sphingidae</taxon>
        <taxon>Sphinginae</taxon>
        <taxon>Sphingini</taxon>
        <taxon>Manduca</taxon>
    </lineage>
</organism>
<sequence>MNNMFTHQPECPVVLGVVPPLNSLGDLAGKNRGIQGHHNSCYLDATLFAMFTFTSVFDALLYRPPEPEDSPHYAEVQRVLREEVVNPLRKQGYVRADRVMKLRTLLEKLSDVPGLTSEEKATPLTICEEYASILESCPVPRVYMELFAVLCIETSHYVAFVKAGVGHDAPWCFFDSMADRKGERNGYNIPEIVCIEELGAWLGEESARGAGGAGGADGRLPAHARRLLSDAYMCFYRSPDVAMYR</sequence>
<keyword evidence="3" id="KW-1185">Reference proteome</keyword>